<comment type="caution">
    <text evidence="4">The sequence shown here is derived from an EMBL/GenBank/DDBJ whole genome shotgun (WGS) entry which is preliminary data.</text>
</comment>
<keyword evidence="2" id="KW-0812">Transmembrane</keyword>
<keyword evidence="1" id="KW-0732">Signal</keyword>
<dbReference type="Gene3D" id="2.60.40.1240">
    <property type="match status" value="1"/>
</dbReference>
<reference evidence="4 5" key="1">
    <citation type="submission" date="2024-06" db="EMBL/GenBank/DDBJ databases">
        <title>Genomic Encyclopedia of Type Strains, Phase IV (KMG-IV): sequencing the most valuable type-strain genomes for metagenomic binning, comparative biology and taxonomic classification.</title>
        <authorList>
            <person name="Goeker M."/>
        </authorList>
    </citation>
    <scope>NUCLEOTIDE SEQUENCE [LARGE SCALE GENOMIC DNA]</scope>
    <source>
        <strain evidence="4 5">DSM 15349</strain>
    </source>
</reference>
<evidence type="ECO:0000256" key="1">
    <source>
        <dbReference type="ARBA" id="ARBA00022729"/>
    </source>
</evidence>
<organism evidence="4 5">
    <name type="scientific">Streptococcus gallinaceus</name>
    <dbReference type="NCBI Taxonomy" id="165758"/>
    <lineage>
        <taxon>Bacteria</taxon>
        <taxon>Bacillati</taxon>
        <taxon>Bacillota</taxon>
        <taxon>Bacilli</taxon>
        <taxon>Lactobacillales</taxon>
        <taxon>Streptococcaceae</taxon>
        <taxon>Streptococcus</taxon>
    </lineage>
</organism>
<gene>
    <name evidence="4" type="ORF">ABID27_001447</name>
</gene>
<dbReference type="Pfam" id="PF11611">
    <property type="entry name" value="DUF4352"/>
    <property type="match status" value="1"/>
</dbReference>
<name>A0ABV2JLL6_9STRE</name>
<keyword evidence="5" id="KW-1185">Reference proteome</keyword>
<dbReference type="InterPro" id="IPR029051">
    <property type="entry name" value="DUF4352"/>
</dbReference>
<evidence type="ECO:0000259" key="3">
    <source>
        <dbReference type="Pfam" id="PF11611"/>
    </source>
</evidence>
<proteinExistence type="predicted"/>
<dbReference type="RefSeq" id="WP_354281235.1">
    <property type="nucleotide sequence ID" value="NZ_JBEPMK010000005.1"/>
</dbReference>
<dbReference type="Proteomes" id="UP001549055">
    <property type="component" value="Unassembled WGS sequence"/>
</dbReference>
<protein>
    <recommendedName>
        <fullName evidence="3">DUF4352 domain-containing protein</fullName>
    </recommendedName>
</protein>
<dbReference type="EMBL" id="JBEPMK010000005">
    <property type="protein sequence ID" value="MET3644816.1"/>
    <property type="molecule type" value="Genomic_DNA"/>
</dbReference>
<sequence>MFPKEFIVEDGQVYYRKNPLHRQPLFWTSIAGLVISLLLSVVVGFLLLALGSQTVNEFVDEHKDTNYETSMDWSEYDEYSIGETAELADLSIKVESMEVKDADTLVDDSLDKALVVTLTLENTSGEDYYFDEYEFSVYGDDTSGYYVLDYQTYSKDMPEKIKPGEKVHLTLYYGVDDSDTYRFTYNNVYWATNDADAI</sequence>
<evidence type="ECO:0000256" key="2">
    <source>
        <dbReference type="SAM" id="Phobius"/>
    </source>
</evidence>
<dbReference type="InterPro" id="IPR029050">
    <property type="entry name" value="Immunoprotect_excell_Ig-like"/>
</dbReference>
<feature type="domain" description="DUF4352" evidence="3">
    <location>
        <begin position="79"/>
        <end position="193"/>
    </location>
</feature>
<evidence type="ECO:0000313" key="5">
    <source>
        <dbReference type="Proteomes" id="UP001549055"/>
    </source>
</evidence>
<feature type="transmembrane region" description="Helical" evidence="2">
    <location>
        <begin position="25"/>
        <end position="50"/>
    </location>
</feature>
<accession>A0ABV2JLL6</accession>
<evidence type="ECO:0000313" key="4">
    <source>
        <dbReference type="EMBL" id="MET3644816.1"/>
    </source>
</evidence>
<keyword evidence="2" id="KW-0472">Membrane</keyword>
<keyword evidence="2" id="KW-1133">Transmembrane helix</keyword>